<dbReference type="EMBL" id="PKHA01000001">
    <property type="protein sequence ID" value="PKY99864.1"/>
    <property type="molecule type" value="Genomic_DNA"/>
</dbReference>
<evidence type="ECO:0000256" key="2">
    <source>
        <dbReference type="ARBA" id="ARBA00022649"/>
    </source>
</evidence>
<dbReference type="Pfam" id="PF07927">
    <property type="entry name" value="HicA_toxin"/>
    <property type="match status" value="1"/>
</dbReference>
<evidence type="ECO:0000256" key="3">
    <source>
        <dbReference type="ARBA" id="ARBA00022722"/>
    </source>
</evidence>
<dbReference type="SUPFAM" id="SSF54786">
    <property type="entry name" value="YcfA/nrd intein domain"/>
    <property type="match status" value="1"/>
</dbReference>
<organism evidence="8 9">
    <name type="scientific">Actinomyces urogenitalis</name>
    <dbReference type="NCBI Taxonomy" id="103621"/>
    <lineage>
        <taxon>Bacteria</taxon>
        <taxon>Bacillati</taxon>
        <taxon>Actinomycetota</taxon>
        <taxon>Actinomycetes</taxon>
        <taxon>Actinomycetales</taxon>
        <taxon>Actinomycetaceae</taxon>
        <taxon>Actinomyces</taxon>
    </lineage>
</organism>
<dbReference type="InterPro" id="IPR038570">
    <property type="entry name" value="HicA_sf"/>
</dbReference>
<keyword evidence="2" id="KW-1277">Toxin-antitoxin system</keyword>
<evidence type="ECO:0000313" key="8">
    <source>
        <dbReference type="EMBL" id="PKY99864.1"/>
    </source>
</evidence>
<comment type="caution">
    <text evidence="8">The sequence shown here is derived from an EMBL/GenBank/DDBJ whole genome shotgun (WGS) entry which is preliminary data.</text>
</comment>
<reference evidence="8 9" key="1">
    <citation type="submission" date="2017-12" db="EMBL/GenBank/DDBJ databases">
        <title>Phylogenetic diversity of female urinary microbiome.</title>
        <authorList>
            <person name="Thomas-White K."/>
            <person name="Wolfe A.J."/>
        </authorList>
    </citation>
    <scope>NUCLEOTIDE SEQUENCE [LARGE SCALE GENOMIC DNA]</scope>
    <source>
        <strain evidence="8 9">UMB0319</strain>
    </source>
</reference>
<gene>
    <name evidence="8" type="ORF">CYJ26_02730</name>
</gene>
<keyword evidence="5" id="KW-0378">Hydrolase</keyword>
<keyword evidence="6" id="KW-0694">RNA-binding</keyword>
<dbReference type="InterPro" id="IPR012933">
    <property type="entry name" value="HicA_mRNA_interferase"/>
</dbReference>
<evidence type="ECO:0000256" key="4">
    <source>
        <dbReference type="ARBA" id="ARBA00022759"/>
    </source>
</evidence>
<evidence type="ECO:0000256" key="5">
    <source>
        <dbReference type="ARBA" id="ARBA00022801"/>
    </source>
</evidence>
<comment type="similarity">
    <text evidence="1">Belongs to the HicA mRNA interferase family.</text>
</comment>
<dbReference type="GO" id="GO:0016787">
    <property type="term" value="F:hydrolase activity"/>
    <property type="evidence" value="ECO:0007669"/>
    <property type="project" value="UniProtKB-KW"/>
</dbReference>
<evidence type="ECO:0000256" key="6">
    <source>
        <dbReference type="ARBA" id="ARBA00022884"/>
    </source>
</evidence>
<dbReference type="Proteomes" id="UP000234778">
    <property type="component" value="Unassembled WGS sequence"/>
</dbReference>
<dbReference type="Gene3D" id="3.30.920.30">
    <property type="entry name" value="Hypothetical protein"/>
    <property type="match status" value="1"/>
</dbReference>
<evidence type="ECO:0000256" key="7">
    <source>
        <dbReference type="ARBA" id="ARBA00023016"/>
    </source>
</evidence>
<dbReference type="GO" id="GO:0004519">
    <property type="term" value="F:endonuclease activity"/>
    <property type="evidence" value="ECO:0007669"/>
    <property type="project" value="UniProtKB-KW"/>
</dbReference>
<dbReference type="GO" id="GO:0003729">
    <property type="term" value="F:mRNA binding"/>
    <property type="evidence" value="ECO:0007669"/>
    <property type="project" value="InterPro"/>
</dbReference>
<protein>
    <submittedName>
        <fullName evidence="8">Type II toxin-antitoxin system HicA family toxin</fullName>
    </submittedName>
</protein>
<evidence type="ECO:0000256" key="1">
    <source>
        <dbReference type="ARBA" id="ARBA00006620"/>
    </source>
</evidence>
<keyword evidence="7" id="KW-0346">Stress response</keyword>
<keyword evidence="3" id="KW-0540">Nuclease</keyword>
<accession>A0A2I1KW60</accession>
<evidence type="ECO:0000313" key="9">
    <source>
        <dbReference type="Proteomes" id="UP000234778"/>
    </source>
</evidence>
<name>A0A2I1KW60_9ACTO</name>
<keyword evidence="4" id="KW-0255">Endonuclease</keyword>
<dbReference type="AlphaFoldDB" id="A0A2I1KW60"/>
<proteinExistence type="inferred from homology"/>
<sequence length="59" mass="6722">MKYRDLTRLLKEAGFTSRPGKGDHEVWTNGPHSVSITRTREISPGLVRKALNTIEESRQ</sequence>